<evidence type="ECO:0000313" key="1">
    <source>
        <dbReference type="EMBL" id="SVC49958.1"/>
    </source>
</evidence>
<sequence>EMDLVYLLILGFSVHMSYLAGKHFGISDTIDYFEAKGYIDLDDE</sequence>
<gene>
    <name evidence="1" type="ORF">METZ01_LOCUS302812</name>
</gene>
<dbReference type="EMBL" id="UINC01094592">
    <property type="protein sequence ID" value="SVC49958.1"/>
    <property type="molecule type" value="Genomic_DNA"/>
</dbReference>
<feature type="non-terminal residue" evidence="1">
    <location>
        <position position="1"/>
    </location>
</feature>
<name>A0A382MNB1_9ZZZZ</name>
<accession>A0A382MNB1</accession>
<dbReference type="AlphaFoldDB" id="A0A382MNB1"/>
<proteinExistence type="predicted"/>
<reference evidence="1" key="1">
    <citation type="submission" date="2018-05" db="EMBL/GenBank/DDBJ databases">
        <authorList>
            <person name="Lanie J.A."/>
            <person name="Ng W.-L."/>
            <person name="Kazmierczak K.M."/>
            <person name="Andrzejewski T.M."/>
            <person name="Davidsen T.M."/>
            <person name="Wayne K.J."/>
            <person name="Tettelin H."/>
            <person name="Glass J.I."/>
            <person name="Rusch D."/>
            <person name="Podicherti R."/>
            <person name="Tsui H.-C.T."/>
            <person name="Winkler M.E."/>
        </authorList>
    </citation>
    <scope>NUCLEOTIDE SEQUENCE</scope>
</reference>
<organism evidence="1">
    <name type="scientific">marine metagenome</name>
    <dbReference type="NCBI Taxonomy" id="408172"/>
    <lineage>
        <taxon>unclassified sequences</taxon>
        <taxon>metagenomes</taxon>
        <taxon>ecological metagenomes</taxon>
    </lineage>
</organism>
<protein>
    <submittedName>
        <fullName evidence="1">Uncharacterized protein</fullName>
    </submittedName>
</protein>